<protein>
    <submittedName>
        <fullName evidence="3">Peptidase, S9A/B/C family, catalytic domain protein</fullName>
    </submittedName>
</protein>
<dbReference type="OrthoDB" id="108903at2"/>
<dbReference type="STRING" id="220714.SAMN05660469_0046"/>
<dbReference type="RefSeq" id="WP_059379229.1">
    <property type="nucleotide sequence ID" value="NZ_DF968072.1"/>
</dbReference>
<evidence type="ECO:0000259" key="2">
    <source>
        <dbReference type="Pfam" id="PF00326"/>
    </source>
</evidence>
<evidence type="ECO:0000256" key="1">
    <source>
        <dbReference type="ARBA" id="ARBA00022801"/>
    </source>
</evidence>
<proteinExistence type="predicted"/>
<feature type="domain" description="Peptidase S9 prolyl oligopeptidase catalytic" evidence="2">
    <location>
        <begin position="436"/>
        <end position="647"/>
    </location>
</feature>
<sequence>MDGVAITDLYDIKSLSQLWVTGTLTFFVENGLNQEVNDYTANIYSIDQHHHVKQYTNEGLNLQPLVVADYLYFRKQDENQRFQLMKMPINGGVAEQLTTGNSIAQVKLTPGKQALFFKTVETPVKNDDDLTTRHVHKVQNRADGVGWIPTDNHYGLVRFDLQSQTETTIWTGTEDFSLEDISPDQNQILFLAAEHPDWTSKFDESLAVYLYDIQKEEKLWLTKSFPDGVFSGAHFSPDGQQVAVIGSDYSHYSATVNQLYLYDLTNMQGRNITGNDDLNVGYEHSIGSDMIQNRSGISGAWLSNSQCLFQAYDHGHSQLHIWDGEKTTLVTDELRDIVDFTVNDNQEVVMVTSSTELPAELKTLNLASGQETSLYNPNQVYEQSHTYAQVSSFYYSSTDEKVQLQGWFTKAQGTNDKAPLILYIHGGPHAAYGDTFFHEFQALAAKGFHVVYFNPRGSTSYGEAFATDVMGHYGENDYDDIMAGLDYALDHFDGIDRDKIFIAGGSYGGFLSAWTISHTDRFQAAIVQRPAIDWIGLYTNSDIGVPFVEQEMGMDLYRDEGAAQYYWEKSPLSHANKVKTPVRIQHGELDRRCPVSQSEALFLAIKSTGTDSDYIRYPKSYHGLSRNGIPSLRVQRIEDIVEWFNRYA</sequence>
<dbReference type="PANTHER" id="PTHR42776">
    <property type="entry name" value="SERINE PEPTIDASE S9 FAMILY MEMBER"/>
    <property type="match status" value="1"/>
</dbReference>
<dbReference type="AlphaFoldDB" id="A0A3F3GXU8"/>
<dbReference type="Pfam" id="PF00326">
    <property type="entry name" value="Peptidase_S9"/>
    <property type="match status" value="1"/>
</dbReference>
<dbReference type="Gene3D" id="2.130.10.10">
    <property type="entry name" value="YVTN repeat-like/Quinoprotein amine dehydrogenase"/>
    <property type="match status" value="1"/>
</dbReference>
<organism evidence="3 4">
    <name type="scientific">Fructobacillus pseudoficulneus</name>
    <dbReference type="NCBI Taxonomy" id="220714"/>
    <lineage>
        <taxon>Bacteria</taxon>
        <taxon>Bacillati</taxon>
        <taxon>Bacillota</taxon>
        <taxon>Bacilli</taxon>
        <taxon>Lactobacillales</taxon>
        <taxon>Lactobacillaceae</taxon>
        <taxon>Fructobacillus</taxon>
    </lineage>
</organism>
<dbReference type="GO" id="GO:0004252">
    <property type="term" value="F:serine-type endopeptidase activity"/>
    <property type="evidence" value="ECO:0007669"/>
    <property type="project" value="TreeGrafter"/>
</dbReference>
<dbReference type="Gene3D" id="3.40.50.1820">
    <property type="entry name" value="alpha/beta hydrolase"/>
    <property type="match status" value="1"/>
</dbReference>
<evidence type="ECO:0000313" key="4">
    <source>
        <dbReference type="Proteomes" id="UP000061227"/>
    </source>
</evidence>
<dbReference type="PANTHER" id="PTHR42776:SF27">
    <property type="entry name" value="DIPEPTIDYL PEPTIDASE FAMILY MEMBER 6"/>
    <property type="match status" value="1"/>
</dbReference>
<evidence type="ECO:0000313" key="3">
    <source>
        <dbReference type="EMBL" id="GAP03446.1"/>
    </source>
</evidence>
<dbReference type="InterPro" id="IPR029058">
    <property type="entry name" value="AB_hydrolase_fold"/>
</dbReference>
<name>A0A3F3GXU8_9LACO</name>
<dbReference type="EMBL" id="DF968072">
    <property type="protein sequence ID" value="GAP03446.1"/>
    <property type="molecule type" value="Genomic_DNA"/>
</dbReference>
<dbReference type="SUPFAM" id="SSF53474">
    <property type="entry name" value="alpha/beta-Hydrolases"/>
    <property type="match status" value="1"/>
</dbReference>
<dbReference type="InterPro" id="IPR001375">
    <property type="entry name" value="Peptidase_S9_cat"/>
</dbReference>
<dbReference type="SUPFAM" id="SSF69304">
    <property type="entry name" value="Tricorn protease N-terminal domain"/>
    <property type="match status" value="1"/>
</dbReference>
<accession>A0A3F3GXU8</accession>
<dbReference type="Proteomes" id="UP000061227">
    <property type="component" value="Unassembled WGS sequence"/>
</dbReference>
<reference evidence="3 4" key="1">
    <citation type="journal article" date="2015" name="BMC Genomics">
        <title>Comparative genomics of Fructobacillus spp. and Leuconostoc spp. reveals niche-specific evolution of Fructobacillus spp.</title>
        <authorList>
            <person name="Endo A."/>
            <person name="Tanizawa Y."/>
            <person name="Tanaka N."/>
            <person name="Maeno S."/>
            <person name="Kumar H."/>
            <person name="Shiwa Y."/>
            <person name="Okada S."/>
            <person name="Yoshikawa H."/>
            <person name="Dicks L."/>
            <person name="Nakagawa J."/>
            <person name="Arita M."/>
        </authorList>
    </citation>
    <scope>NUCLEOTIDE SEQUENCE [LARGE SCALE GENOMIC DNA]</scope>
    <source>
        <strain evidence="3 4">DSM 15468</strain>
    </source>
</reference>
<keyword evidence="4" id="KW-1185">Reference proteome</keyword>
<dbReference type="InterPro" id="IPR015943">
    <property type="entry name" value="WD40/YVTN_repeat-like_dom_sf"/>
</dbReference>
<gene>
    <name evidence="3" type="ORF">FPFC_100020</name>
</gene>
<keyword evidence="1" id="KW-0378">Hydrolase</keyword>
<dbReference type="GO" id="GO:0006508">
    <property type="term" value="P:proteolysis"/>
    <property type="evidence" value="ECO:0007669"/>
    <property type="project" value="InterPro"/>
</dbReference>